<dbReference type="Proteomes" id="UP000015241">
    <property type="component" value="Unassembled WGS sequence"/>
</dbReference>
<keyword evidence="2" id="KW-1185">Reference proteome</keyword>
<dbReference type="HOGENOM" id="CLU_3014150_0_0_1"/>
<proteinExistence type="predicted"/>
<dbReference type="EMBL" id="KE504142">
    <property type="protein sequence ID" value="EPT01444.1"/>
    <property type="molecule type" value="Genomic_DNA"/>
</dbReference>
<protein>
    <submittedName>
        <fullName evidence="1">Uncharacterized protein</fullName>
    </submittedName>
</protein>
<accession>S8EDY8</accession>
<gene>
    <name evidence="1" type="ORF">FOMPIDRAFT_92048</name>
</gene>
<dbReference type="AlphaFoldDB" id="S8EDY8"/>
<name>S8EDY8_FOMSC</name>
<sequence>MGLPILALPKFGHGLEDPPTTKSMTPAEHSPILNCISNSYRELKSAVRGGRLTSFV</sequence>
<evidence type="ECO:0000313" key="2">
    <source>
        <dbReference type="Proteomes" id="UP000015241"/>
    </source>
</evidence>
<organism evidence="1 2">
    <name type="scientific">Fomitopsis schrenkii</name>
    <name type="common">Brown rot fungus</name>
    <dbReference type="NCBI Taxonomy" id="2126942"/>
    <lineage>
        <taxon>Eukaryota</taxon>
        <taxon>Fungi</taxon>
        <taxon>Dikarya</taxon>
        <taxon>Basidiomycota</taxon>
        <taxon>Agaricomycotina</taxon>
        <taxon>Agaricomycetes</taxon>
        <taxon>Polyporales</taxon>
        <taxon>Fomitopsis</taxon>
    </lineage>
</organism>
<dbReference type="InParanoid" id="S8EDY8"/>
<reference evidence="1 2" key="1">
    <citation type="journal article" date="2012" name="Science">
        <title>The Paleozoic origin of enzymatic lignin decomposition reconstructed from 31 fungal genomes.</title>
        <authorList>
            <person name="Floudas D."/>
            <person name="Binder M."/>
            <person name="Riley R."/>
            <person name="Barry K."/>
            <person name="Blanchette R.A."/>
            <person name="Henrissat B."/>
            <person name="Martinez A.T."/>
            <person name="Otillar R."/>
            <person name="Spatafora J.W."/>
            <person name="Yadav J.S."/>
            <person name="Aerts A."/>
            <person name="Benoit I."/>
            <person name="Boyd A."/>
            <person name="Carlson A."/>
            <person name="Copeland A."/>
            <person name="Coutinho P.M."/>
            <person name="de Vries R.P."/>
            <person name="Ferreira P."/>
            <person name="Findley K."/>
            <person name="Foster B."/>
            <person name="Gaskell J."/>
            <person name="Glotzer D."/>
            <person name="Gorecki P."/>
            <person name="Heitman J."/>
            <person name="Hesse C."/>
            <person name="Hori C."/>
            <person name="Igarashi K."/>
            <person name="Jurgens J.A."/>
            <person name="Kallen N."/>
            <person name="Kersten P."/>
            <person name="Kohler A."/>
            <person name="Kuees U."/>
            <person name="Kumar T.K.A."/>
            <person name="Kuo A."/>
            <person name="LaButti K."/>
            <person name="Larrondo L.F."/>
            <person name="Lindquist E."/>
            <person name="Ling A."/>
            <person name="Lombard V."/>
            <person name="Lucas S."/>
            <person name="Lundell T."/>
            <person name="Martin R."/>
            <person name="McLaughlin D.J."/>
            <person name="Morgenstern I."/>
            <person name="Morin E."/>
            <person name="Murat C."/>
            <person name="Nagy L.G."/>
            <person name="Nolan M."/>
            <person name="Ohm R.A."/>
            <person name="Patyshakuliyeva A."/>
            <person name="Rokas A."/>
            <person name="Ruiz-Duenas F.J."/>
            <person name="Sabat G."/>
            <person name="Salamov A."/>
            <person name="Samejima M."/>
            <person name="Schmutz J."/>
            <person name="Slot J.C."/>
            <person name="St John F."/>
            <person name="Stenlid J."/>
            <person name="Sun H."/>
            <person name="Sun S."/>
            <person name="Syed K."/>
            <person name="Tsang A."/>
            <person name="Wiebenga A."/>
            <person name="Young D."/>
            <person name="Pisabarro A."/>
            <person name="Eastwood D.C."/>
            <person name="Martin F."/>
            <person name="Cullen D."/>
            <person name="Grigoriev I.V."/>
            <person name="Hibbett D.S."/>
        </authorList>
    </citation>
    <scope>NUCLEOTIDE SEQUENCE</scope>
    <source>
        <strain evidence="2">FP-58527</strain>
    </source>
</reference>
<evidence type="ECO:0000313" key="1">
    <source>
        <dbReference type="EMBL" id="EPT01444.1"/>
    </source>
</evidence>